<dbReference type="EMBL" id="LC102494">
    <property type="protein sequence ID" value="BBB87202.1"/>
    <property type="molecule type" value="Genomic_DNA"/>
</dbReference>
<keyword evidence="1" id="KW-1133">Transmembrane helix</keyword>
<keyword evidence="1" id="KW-0472">Membrane</keyword>
<feature type="transmembrane region" description="Helical" evidence="1">
    <location>
        <begin position="66"/>
        <end position="86"/>
    </location>
</feature>
<dbReference type="EMBL" id="KT951722">
    <property type="protein sequence ID" value="ALT58506.1"/>
    <property type="molecule type" value="Genomic_DNA"/>
</dbReference>
<feature type="transmembrane region" description="Helical" evidence="1">
    <location>
        <begin position="118"/>
        <end position="140"/>
    </location>
</feature>
<dbReference type="CTD" id="4536"/>
<geneLocation type="mitochondrion" evidence="2"/>
<feature type="transmembrane region" description="Helical" evidence="1">
    <location>
        <begin position="92"/>
        <end position="111"/>
    </location>
</feature>
<proteinExistence type="predicted"/>
<keyword evidence="1" id="KW-0812">Transmembrane</keyword>
<dbReference type="GeneID" id="26835142"/>
<reference evidence="3" key="3">
    <citation type="submission" date="2016-10" db="EMBL/GenBank/DDBJ databases">
        <title>Complete mitochondrial genomes of 50 helminths species.</title>
        <authorList>
            <person name="Kikuchi T."/>
            <person name="Holroyd N."/>
            <person name="Berriman M."/>
        </authorList>
    </citation>
    <scope>NUCLEOTIDE SEQUENCE</scope>
</reference>
<evidence type="ECO:0000313" key="2">
    <source>
        <dbReference type="EMBL" id="ALT58506.1"/>
    </source>
</evidence>
<protein>
    <submittedName>
        <fullName evidence="2">NADH dehydrogenase subunit 2</fullName>
    </submittedName>
</protein>
<evidence type="ECO:0000256" key="1">
    <source>
        <dbReference type="SAM" id="Phobius"/>
    </source>
</evidence>
<evidence type="ECO:0000313" key="3">
    <source>
        <dbReference type="EMBL" id="BAV82520.1"/>
    </source>
</evidence>
<sequence>MVVHNSRLYIDLIFFSFFFSVLFCIFCSIVDSLVSFWVFLELCGLSIIPSYFCVSDSNVSGFYNSLLTYLVISGLSSVFIVTGILLVDLYYFVFFGFVMKFGLFPFSLWVYRVFSSSNWFFIFLLSVVLKFPILFFSFIFQNVSLYLIFFDCSLTILWCSFLFWIFSNGWKFIWCHMSLSSVSTLLIACFCSDINICMYIYGYYLFWSIWCVYYFYLICDVGGYLINFWLYCFLLLVTPLSLPLFYKLGVCIAIFYSSIYVLVVWSLYSFSEQFFLYKLCSDYFYSGVFNFWVG</sequence>
<gene>
    <name evidence="2" type="primary">ND2</name>
    <name evidence="4" type="synonym">nad2</name>
</gene>
<name>A0A0U2TK38_RODNA</name>
<feature type="transmembrane region" description="Helical" evidence="1">
    <location>
        <begin position="12"/>
        <end position="30"/>
    </location>
</feature>
<keyword evidence="2" id="KW-0496">Mitochondrion</keyword>
<accession>A0A0U2TK38</accession>
<organism evidence="2">
    <name type="scientific">Rodentolepis nana</name>
    <name type="common">Dwarf tapeworm</name>
    <name type="synonym">Hymenolepis nana</name>
    <dbReference type="NCBI Taxonomy" id="102285"/>
    <lineage>
        <taxon>Eukaryota</taxon>
        <taxon>Metazoa</taxon>
        <taxon>Spiralia</taxon>
        <taxon>Lophotrochozoa</taxon>
        <taxon>Platyhelminthes</taxon>
        <taxon>Cestoda</taxon>
        <taxon>Eucestoda</taxon>
        <taxon>Cyclophyllidea</taxon>
        <taxon>Hymenolepididae</taxon>
        <taxon>Rodentolepis</taxon>
    </lineage>
</organism>
<feature type="transmembrane region" description="Helical" evidence="1">
    <location>
        <begin position="213"/>
        <end position="237"/>
    </location>
</feature>
<reference evidence="2" key="2">
    <citation type="journal article" date="2016" name="Parasitol. Res.">
        <title>The complete mitochondrial genome of the dwarf tapeworm Hymenolepis nana-a neglected zoonotic helminth.</title>
        <authorList>
            <person name="Cheng T."/>
            <person name="Liu G.H."/>
            <person name="Song H.Q."/>
            <person name="Lin R.Q."/>
            <person name="Zhu X.Q."/>
        </authorList>
    </citation>
    <scope>NUCLEOTIDE SEQUENCE</scope>
</reference>
<evidence type="ECO:0000313" key="4">
    <source>
        <dbReference type="EMBL" id="BBB87202.1"/>
    </source>
</evidence>
<dbReference type="AlphaFoldDB" id="A0A0U2TK38"/>
<dbReference type="RefSeq" id="YP_009229559.1">
    <property type="nucleotide sequence ID" value="NC_029245.1"/>
</dbReference>
<feature type="transmembrane region" description="Helical" evidence="1">
    <location>
        <begin position="36"/>
        <end position="54"/>
    </location>
</feature>
<reference evidence="4" key="1">
    <citation type="submission" date="2015-12" db="EMBL/GenBank/DDBJ databases">
        <title>Mitochondrial genomes of cyclophyllidean cestodes.</title>
        <authorList>
            <person name="Nakao M."/>
        </authorList>
    </citation>
    <scope>NUCLEOTIDE SEQUENCE</scope>
</reference>
<dbReference type="EMBL" id="AP017666">
    <property type="protein sequence ID" value="BAV82520.1"/>
    <property type="molecule type" value="Genomic_DNA"/>
</dbReference>
<feature type="transmembrane region" description="Helical" evidence="1">
    <location>
        <begin position="146"/>
        <end position="166"/>
    </location>
</feature>
<feature type="transmembrane region" description="Helical" evidence="1">
    <location>
        <begin position="244"/>
        <end position="268"/>
    </location>
</feature>